<feature type="binding site" evidence="5">
    <location>
        <begin position="79"/>
        <end position="80"/>
    </location>
    <ligand>
        <name>FMN</name>
        <dbReference type="ChEBI" id="CHEBI:58210"/>
    </ligand>
</feature>
<reference evidence="10 11" key="1">
    <citation type="submission" date="2018-09" db="EMBL/GenBank/DDBJ databases">
        <authorList>
            <person name="Zhu H."/>
        </authorList>
    </citation>
    <scope>NUCLEOTIDE SEQUENCE [LARGE SCALE GENOMIC DNA]</scope>
    <source>
        <strain evidence="10 11">K1S02-6</strain>
    </source>
</reference>
<feature type="binding site" evidence="5 6">
    <location>
        <position position="126"/>
    </location>
    <ligand>
        <name>substrate</name>
    </ligand>
</feature>
<evidence type="ECO:0000313" key="11">
    <source>
        <dbReference type="Proteomes" id="UP000284021"/>
    </source>
</evidence>
<evidence type="ECO:0000256" key="6">
    <source>
        <dbReference type="PIRSR" id="PIRSR000190-1"/>
    </source>
</evidence>
<dbReference type="GO" id="GO:0004733">
    <property type="term" value="F:pyridoxamine phosphate oxidase activity"/>
    <property type="evidence" value="ECO:0007669"/>
    <property type="project" value="UniProtKB-UniRule"/>
</dbReference>
<dbReference type="Gene3D" id="2.30.110.10">
    <property type="entry name" value="Electron Transport, Fmn-binding Protein, Chain A"/>
    <property type="match status" value="1"/>
</dbReference>
<accession>A0A418X8T1</accession>
<protein>
    <recommendedName>
        <fullName evidence="5">Pyridoxine/pyridoxamine 5'-phosphate oxidase</fullName>
        <ecNumber evidence="5">1.4.3.5</ecNumber>
    </recommendedName>
    <alternativeName>
        <fullName evidence="5">PNP/PMP oxidase</fullName>
        <shortName evidence="5">PNPOx</shortName>
    </alternativeName>
    <alternativeName>
        <fullName evidence="5">Pyridoxal 5'-phosphate synthase</fullName>
    </alternativeName>
</protein>
<evidence type="ECO:0000256" key="4">
    <source>
        <dbReference type="ARBA" id="ARBA00023002"/>
    </source>
</evidence>
<feature type="binding site" evidence="5 7">
    <location>
        <position position="86"/>
    </location>
    <ligand>
        <name>FMN</name>
        <dbReference type="ChEBI" id="CHEBI:58210"/>
    </ligand>
</feature>
<comment type="pathway">
    <text evidence="5">Cofactor metabolism; pyridoxal 5'-phosphate salvage; pyridoxal 5'-phosphate from pyridoxamine 5'-phosphate: step 1/1.</text>
</comment>
<sequence length="215" mass="24729">MSEHLQNMRRHYQRDGLLEAHVPDEPFALLHAWLQQAIECEQAPVEANAMYLASVDAQGLPHCRVVLLKDLAADGLVFYSHYRSAKGCDFAANPQAAATFHWPGLERQVRVEGVVERVTAAESDRYYQSRPLLSRLACWASEQSQPLGSRAELEARLQQIQQQYADNPPERPEDWGGYRLLALRVEFWQGRPGRLHDRINYLKKESGWRRERLAP</sequence>
<keyword evidence="2 5" id="KW-0285">Flavoprotein</keyword>
<gene>
    <name evidence="5 10" type="primary">pdxH</name>
    <name evidence="10" type="ORF">D3879_23895</name>
</gene>
<evidence type="ECO:0000259" key="8">
    <source>
        <dbReference type="Pfam" id="PF01243"/>
    </source>
</evidence>
<dbReference type="EC" id="1.4.3.5" evidence="5"/>
<feature type="binding site" evidence="5 7">
    <location>
        <position position="188"/>
    </location>
    <ligand>
        <name>FMN</name>
        <dbReference type="ChEBI" id="CHEBI:58210"/>
    </ligand>
</feature>
<comment type="similarity">
    <text evidence="1 5">Belongs to the pyridoxamine 5'-phosphate oxidase family.</text>
</comment>
<keyword evidence="11" id="KW-1185">Reference proteome</keyword>
<comment type="caution">
    <text evidence="5">Lacks conserved residue(s) required for the propagation of feature annotation.</text>
</comment>
<comment type="pathway">
    <text evidence="5">Cofactor metabolism; pyridoxal 5'-phosphate salvage; pyridoxal 5'-phosphate from pyridoxine 5'-phosphate: step 1/1.</text>
</comment>
<dbReference type="AlphaFoldDB" id="A0A418X8T1"/>
<keyword evidence="3 5" id="KW-0288">FMN</keyword>
<dbReference type="NCBIfam" id="TIGR00558">
    <property type="entry name" value="pdxH"/>
    <property type="match status" value="1"/>
</dbReference>
<dbReference type="PANTHER" id="PTHR10851:SF0">
    <property type="entry name" value="PYRIDOXINE-5'-PHOSPHATE OXIDASE"/>
    <property type="match status" value="1"/>
</dbReference>
<dbReference type="InterPro" id="IPR012349">
    <property type="entry name" value="Split_barrel_FMN-bd"/>
</dbReference>
<dbReference type="SUPFAM" id="SSF50475">
    <property type="entry name" value="FMN-binding split barrel"/>
    <property type="match status" value="1"/>
</dbReference>
<name>A0A418X8T1_9PSED</name>
<comment type="cofactor">
    <cofactor evidence="5 7">
        <name>FMN</name>
        <dbReference type="ChEBI" id="CHEBI:58210"/>
    </cofactor>
    <text evidence="5 7">Binds 1 FMN per subunit.</text>
</comment>
<proteinExistence type="inferred from homology"/>
<dbReference type="PROSITE" id="PS01064">
    <property type="entry name" value="PYRIDOX_OXIDASE"/>
    <property type="match status" value="1"/>
</dbReference>
<feature type="domain" description="Pyridoxine 5'-phosphate oxidase dimerisation C-terminal" evidence="9">
    <location>
        <begin position="175"/>
        <end position="215"/>
    </location>
</feature>
<dbReference type="EMBL" id="QYUR01000008">
    <property type="protein sequence ID" value="RJG08892.1"/>
    <property type="molecule type" value="Genomic_DNA"/>
</dbReference>
<dbReference type="GO" id="GO:0008615">
    <property type="term" value="P:pyridoxine biosynthetic process"/>
    <property type="evidence" value="ECO:0007669"/>
    <property type="project" value="UniProtKB-UniRule"/>
</dbReference>
<feature type="binding site" evidence="5 7">
    <location>
        <begin position="143"/>
        <end position="144"/>
    </location>
    <ligand>
        <name>FMN</name>
        <dbReference type="ChEBI" id="CHEBI:58210"/>
    </ligand>
</feature>
<dbReference type="InterPro" id="IPR019740">
    <property type="entry name" value="Pyridox_Oxase_CS"/>
</dbReference>
<feature type="binding site" evidence="5 6">
    <location>
        <position position="69"/>
    </location>
    <ligand>
        <name>substrate</name>
    </ligand>
</feature>
<evidence type="ECO:0000259" key="9">
    <source>
        <dbReference type="Pfam" id="PF10590"/>
    </source>
</evidence>
<feature type="binding site" evidence="5 7">
    <location>
        <position position="108"/>
    </location>
    <ligand>
        <name>FMN</name>
        <dbReference type="ChEBI" id="CHEBI:58210"/>
    </ligand>
</feature>
<dbReference type="InterPro" id="IPR000659">
    <property type="entry name" value="Pyridox_Oxase"/>
</dbReference>
<dbReference type="InterPro" id="IPR019576">
    <property type="entry name" value="Pyridoxamine_oxidase_dimer_C"/>
</dbReference>
<dbReference type="Pfam" id="PF10590">
    <property type="entry name" value="PNP_phzG_C"/>
    <property type="match status" value="1"/>
</dbReference>
<keyword evidence="5" id="KW-0664">Pyridoxine biosynthesis</keyword>
<dbReference type="NCBIfam" id="NF004231">
    <property type="entry name" value="PRK05679.1"/>
    <property type="match status" value="1"/>
</dbReference>
<feature type="domain" description="Pyridoxamine 5'-phosphate oxidase N-terminal" evidence="8">
    <location>
        <begin position="44"/>
        <end position="163"/>
    </location>
</feature>
<dbReference type="Pfam" id="PF01243">
    <property type="entry name" value="PNPOx_N"/>
    <property type="match status" value="1"/>
</dbReference>
<feature type="binding site" evidence="5 6">
    <location>
        <position position="130"/>
    </location>
    <ligand>
        <name>substrate</name>
    </ligand>
</feature>
<evidence type="ECO:0000256" key="1">
    <source>
        <dbReference type="ARBA" id="ARBA00007301"/>
    </source>
</evidence>
<dbReference type="PANTHER" id="PTHR10851">
    <property type="entry name" value="PYRIDOXINE-5-PHOSPHATE OXIDASE"/>
    <property type="match status" value="1"/>
</dbReference>
<dbReference type="InterPro" id="IPR011576">
    <property type="entry name" value="Pyridox_Oxase_N"/>
</dbReference>
<evidence type="ECO:0000313" key="10">
    <source>
        <dbReference type="EMBL" id="RJG08892.1"/>
    </source>
</evidence>
<feature type="binding site" evidence="5 7">
    <location>
        <position position="198"/>
    </location>
    <ligand>
        <name>FMN</name>
        <dbReference type="ChEBI" id="CHEBI:58210"/>
    </ligand>
</feature>
<feature type="binding site" evidence="5 6">
    <location>
        <position position="134"/>
    </location>
    <ligand>
        <name>substrate</name>
    </ligand>
</feature>
<evidence type="ECO:0000256" key="5">
    <source>
        <dbReference type="HAMAP-Rule" id="MF_01629"/>
    </source>
</evidence>
<organism evidence="10 11">
    <name type="scientific">Pseudomonas cavernicola</name>
    <dbReference type="NCBI Taxonomy" id="2320866"/>
    <lineage>
        <taxon>Bacteria</taxon>
        <taxon>Pseudomonadati</taxon>
        <taxon>Pseudomonadota</taxon>
        <taxon>Gammaproteobacteria</taxon>
        <taxon>Pseudomonadales</taxon>
        <taxon>Pseudomonadaceae</taxon>
        <taxon>Pseudomonas</taxon>
    </lineage>
</organism>
<dbReference type="UniPathway" id="UPA01068">
    <property type="reaction ID" value="UER00304"/>
</dbReference>
<comment type="subunit">
    <text evidence="5">Homodimer.</text>
</comment>
<feature type="binding site" evidence="6">
    <location>
        <begin position="9"/>
        <end position="12"/>
    </location>
    <ligand>
        <name>substrate</name>
    </ligand>
</feature>
<feature type="binding site" evidence="5 6">
    <location>
        <begin position="194"/>
        <end position="196"/>
    </location>
    <ligand>
        <name>substrate</name>
    </ligand>
</feature>
<keyword evidence="4 5" id="KW-0560">Oxidoreductase</keyword>
<evidence type="ECO:0000256" key="3">
    <source>
        <dbReference type="ARBA" id="ARBA00022643"/>
    </source>
</evidence>
<dbReference type="OrthoDB" id="9780392at2"/>
<evidence type="ECO:0000256" key="2">
    <source>
        <dbReference type="ARBA" id="ARBA00022630"/>
    </source>
</evidence>
<dbReference type="RefSeq" id="WP_119956691.1">
    <property type="nucleotide sequence ID" value="NZ_QYUR01000008.1"/>
</dbReference>
<dbReference type="HAMAP" id="MF_01629">
    <property type="entry name" value="PdxH"/>
    <property type="match status" value="1"/>
</dbReference>
<comment type="catalytic activity">
    <reaction evidence="5">
        <text>pyridoxamine 5'-phosphate + O2 + H2O = pyridoxal 5'-phosphate + H2O2 + NH4(+)</text>
        <dbReference type="Rhea" id="RHEA:15817"/>
        <dbReference type="ChEBI" id="CHEBI:15377"/>
        <dbReference type="ChEBI" id="CHEBI:15379"/>
        <dbReference type="ChEBI" id="CHEBI:16240"/>
        <dbReference type="ChEBI" id="CHEBI:28938"/>
        <dbReference type="ChEBI" id="CHEBI:58451"/>
        <dbReference type="ChEBI" id="CHEBI:597326"/>
        <dbReference type="EC" id="1.4.3.5"/>
    </reaction>
</comment>
<comment type="caution">
    <text evidence="10">The sequence shown here is derived from an EMBL/GenBank/DDBJ whole genome shotgun (WGS) entry which is preliminary data.</text>
</comment>
<evidence type="ECO:0000256" key="7">
    <source>
        <dbReference type="PIRSR" id="PIRSR000190-2"/>
    </source>
</evidence>
<feature type="binding site" evidence="5 7">
    <location>
        <begin position="64"/>
        <end position="69"/>
    </location>
    <ligand>
        <name>FMN</name>
        <dbReference type="ChEBI" id="CHEBI:58210"/>
    </ligand>
</feature>
<comment type="function">
    <text evidence="5">Catalyzes the oxidation of either pyridoxine 5'-phosphate (PNP) or pyridoxamine 5'-phosphate (PMP) into pyridoxal 5'-phosphate (PLP).</text>
</comment>
<dbReference type="GO" id="GO:0010181">
    <property type="term" value="F:FMN binding"/>
    <property type="evidence" value="ECO:0007669"/>
    <property type="project" value="UniProtKB-UniRule"/>
</dbReference>
<dbReference type="Proteomes" id="UP000284021">
    <property type="component" value="Unassembled WGS sequence"/>
</dbReference>
<dbReference type="PIRSF" id="PIRSF000190">
    <property type="entry name" value="Pyd_amn-ph_oxd"/>
    <property type="match status" value="1"/>
</dbReference>
<comment type="catalytic activity">
    <reaction evidence="5">
        <text>pyridoxine 5'-phosphate + O2 = pyridoxal 5'-phosphate + H2O2</text>
        <dbReference type="Rhea" id="RHEA:15149"/>
        <dbReference type="ChEBI" id="CHEBI:15379"/>
        <dbReference type="ChEBI" id="CHEBI:16240"/>
        <dbReference type="ChEBI" id="CHEBI:58589"/>
        <dbReference type="ChEBI" id="CHEBI:597326"/>
        <dbReference type="EC" id="1.4.3.5"/>
    </reaction>
</comment>